<feature type="signal peptide" evidence="1">
    <location>
        <begin position="1"/>
        <end position="33"/>
    </location>
</feature>
<evidence type="ECO:0000256" key="1">
    <source>
        <dbReference type="SAM" id="SignalP"/>
    </source>
</evidence>
<dbReference type="InterPro" id="IPR012661">
    <property type="entry name" value="CHP02448"/>
</dbReference>
<accession>A0A1T4R5P7</accession>
<evidence type="ECO:0000313" key="2">
    <source>
        <dbReference type="EMBL" id="SKA11233.1"/>
    </source>
</evidence>
<dbReference type="Proteomes" id="UP000190061">
    <property type="component" value="Unassembled WGS sequence"/>
</dbReference>
<organism evidence="2 3">
    <name type="scientific">Lysobacter spongiicola DSM 21749</name>
    <dbReference type="NCBI Taxonomy" id="1122188"/>
    <lineage>
        <taxon>Bacteria</taxon>
        <taxon>Pseudomonadati</taxon>
        <taxon>Pseudomonadota</taxon>
        <taxon>Gammaproteobacteria</taxon>
        <taxon>Lysobacterales</taxon>
        <taxon>Lysobacteraceae</taxon>
        <taxon>Novilysobacter</taxon>
    </lineage>
</organism>
<keyword evidence="3" id="KW-1185">Reference proteome</keyword>
<gene>
    <name evidence="2" type="ORF">SAMN02745674_01975</name>
</gene>
<dbReference type="NCBIfam" id="TIGR02448">
    <property type="entry name" value="conserverd hypothetical protein"/>
    <property type="match status" value="1"/>
</dbReference>
<dbReference type="Pfam" id="PF09498">
    <property type="entry name" value="DUF2388"/>
    <property type="match status" value="1"/>
</dbReference>
<evidence type="ECO:0000313" key="3">
    <source>
        <dbReference type="Proteomes" id="UP000190061"/>
    </source>
</evidence>
<dbReference type="STRING" id="1122188.SAMN02745674_01975"/>
<dbReference type="AlphaFoldDB" id="A0A1T4R5P7"/>
<sequence>MHTLNIKPVTLNMKPVRILTAALLLGLAPAALASSFYTTSDALSGAVKSVSDGISGTSGSFSDNKILLAARDDAASHVASDGAIRGVHLEAALELLRQRVPEARTASDMELAQAILAL</sequence>
<evidence type="ECO:0008006" key="4">
    <source>
        <dbReference type="Google" id="ProtNLM"/>
    </source>
</evidence>
<reference evidence="2 3" key="1">
    <citation type="submission" date="2017-02" db="EMBL/GenBank/DDBJ databases">
        <authorList>
            <person name="Peterson S.W."/>
        </authorList>
    </citation>
    <scope>NUCLEOTIDE SEQUENCE [LARGE SCALE GENOMIC DNA]</scope>
    <source>
        <strain evidence="2 3">DSM 21749</strain>
    </source>
</reference>
<name>A0A1T4R5P7_9GAMM</name>
<dbReference type="EMBL" id="FUXP01000007">
    <property type="protein sequence ID" value="SKA11233.1"/>
    <property type="molecule type" value="Genomic_DNA"/>
</dbReference>
<keyword evidence="1" id="KW-0732">Signal</keyword>
<feature type="chain" id="PRO_5012256244" description="Holliday junction resolvasome, helicase subunit" evidence="1">
    <location>
        <begin position="34"/>
        <end position="118"/>
    </location>
</feature>
<protein>
    <recommendedName>
        <fullName evidence="4">Holliday junction resolvasome, helicase subunit</fullName>
    </recommendedName>
</protein>
<proteinExistence type="predicted"/>